<comment type="caution">
    <text evidence="2">The sequence shown here is derived from an EMBL/GenBank/DDBJ whole genome shotgun (WGS) entry which is preliminary data.</text>
</comment>
<feature type="region of interest" description="Disordered" evidence="1">
    <location>
        <begin position="149"/>
        <end position="171"/>
    </location>
</feature>
<protein>
    <submittedName>
        <fullName evidence="2">Uncharacterized protein</fullName>
    </submittedName>
</protein>
<dbReference type="AlphaFoldDB" id="A0A085VF64"/>
<feature type="compositionally biased region" description="Basic residues" evidence="1">
    <location>
        <begin position="162"/>
        <end position="171"/>
    </location>
</feature>
<sequence>MKREIKPVIEAFKKLTDTTYTDSLYYPAAFISAMKAVGGEDLVKNLQEPQIYQEYYIAQKEGDTPTRQNVYFAANSALDLYAQSQLNLKILAVEIRDSAPDFYLALSRFNFEAHNANLLSKVRNGYDDLALATAENKLYKAIRHQYPALRTKSPSQKDSAAKPKKKNLTPQ</sequence>
<name>A0A085VF64_PSESX</name>
<organism evidence="2 3">
    <name type="scientific">Pseudomonas syringae</name>
    <dbReference type="NCBI Taxonomy" id="317"/>
    <lineage>
        <taxon>Bacteria</taxon>
        <taxon>Pseudomonadati</taxon>
        <taxon>Pseudomonadota</taxon>
        <taxon>Gammaproteobacteria</taxon>
        <taxon>Pseudomonadales</taxon>
        <taxon>Pseudomonadaceae</taxon>
        <taxon>Pseudomonas</taxon>
    </lineage>
</organism>
<evidence type="ECO:0000256" key="1">
    <source>
        <dbReference type="SAM" id="MobiDB-lite"/>
    </source>
</evidence>
<gene>
    <name evidence="2" type="ORF">IV02_04845</name>
</gene>
<evidence type="ECO:0000313" key="3">
    <source>
        <dbReference type="Proteomes" id="UP000028643"/>
    </source>
</evidence>
<reference evidence="2 3" key="1">
    <citation type="submission" date="2014-07" db="EMBL/GenBank/DDBJ databases">
        <title>Draft Genome Sequences of Environmental Pseudomonas syringae strains.</title>
        <authorList>
            <person name="Baltrus D.A."/>
            <person name="Berge O."/>
            <person name="Morris C."/>
        </authorList>
    </citation>
    <scope>NUCLEOTIDE SEQUENCE [LARGE SCALE GENOMIC DNA]</scope>
    <source>
        <strain evidence="2 3">CEB003</strain>
    </source>
</reference>
<evidence type="ECO:0000313" key="2">
    <source>
        <dbReference type="EMBL" id="KFE54077.1"/>
    </source>
</evidence>
<dbReference type="Proteomes" id="UP000028643">
    <property type="component" value="Unassembled WGS sequence"/>
</dbReference>
<accession>A0A085VF64</accession>
<dbReference type="PATRIC" id="fig|317.174.peg.988"/>
<dbReference type="EMBL" id="JPQT01000063">
    <property type="protein sequence ID" value="KFE54077.1"/>
    <property type="molecule type" value="Genomic_DNA"/>
</dbReference>
<proteinExistence type="predicted"/>